<reference evidence="3" key="1">
    <citation type="journal article" date="2023" name="Commun. Biol.">
        <title>Genome analysis of Parmales, the sister group of diatoms, reveals the evolutionary specialization of diatoms from phago-mixotrophs to photoautotrophs.</title>
        <authorList>
            <person name="Ban H."/>
            <person name="Sato S."/>
            <person name="Yoshikawa S."/>
            <person name="Yamada K."/>
            <person name="Nakamura Y."/>
            <person name="Ichinomiya M."/>
            <person name="Sato N."/>
            <person name="Blanc-Mathieu R."/>
            <person name="Endo H."/>
            <person name="Kuwata A."/>
            <person name="Ogata H."/>
        </authorList>
    </citation>
    <scope>NUCLEOTIDE SEQUENCE [LARGE SCALE GENOMIC DNA]</scope>
</reference>
<protein>
    <submittedName>
        <fullName evidence="2">Uncharacterized protein</fullName>
    </submittedName>
</protein>
<organism evidence="2 3">
    <name type="scientific">Triparma laevis f. inornata</name>
    <dbReference type="NCBI Taxonomy" id="1714386"/>
    <lineage>
        <taxon>Eukaryota</taxon>
        <taxon>Sar</taxon>
        <taxon>Stramenopiles</taxon>
        <taxon>Ochrophyta</taxon>
        <taxon>Bolidophyceae</taxon>
        <taxon>Parmales</taxon>
        <taxon>Triparmaceae</taxon>
        <taxon>Triparma</taxon>
    </lineage>
</organism>
<proteinExistence type="predicted"/>
<feature type="compositionally biased region" description="Basic and acidic residues" evidence="1">
    <location>
        <begin position="88"/>
        <end position="99"/>
    </location>
</feature>
<dbReference type="AlphaFoldDB" id="A0A9W7BCV0"/>
<evidence type="ECO:0000313" key="3">
    <source>
        <dbReference type="Proteomes" id="UP001162640"/>
    </source>
</evidence>
<feature type="region of interest" description="Disordered" evidence="1">
    <location>
        <begin position="158"/>
        <end position="186"/>
    </location>
</feature>
<feature type="compositionally biased region" description="Polar residues" evidence="1">
    <location>
        <begin position="168"/>
        <end position="177"/>
    </location>
</feature>
<sequence>MGNNTSSQTDSPSSDPNHPLPQPDLNLIASLQLGTAIVNDTHVVGLSDRYVPSASDSSSSATKDNKKSNRKTLAQLVKSESQGQSLERLSELLSDRNVEEAPDSTPKPNTAPPPQPDPLEIIPEEPQTPSTPEDAMLNRRKELLTVLHENLKLTRSATKPASPYTVMPSLTGSSGEKASSEAIMRR</sequence>
<name>A0A9W7BCV0_9STRA</name>
<feature type="compositionally biased region" description="Low complexity" evidence="1">
    <location>
        <begin position="53"/>
        <end position="62"/>
    </location>
</feature>
<comment type="caution">
    <text evidence="2">The sequence shown here is derived from an EMBL/GenBank/DDBJ whole genome shotgun (WGS) entry which is preliminary data.</text>
</comment>
<gene>
    <name evidence="2" type="ORF">TL16_g11101</name>
</gene>
<evidence type="ECO:0000313" key="2">
    <source>
        <dbReference type="EMBL" id="GMH88251.1"/>
    </source>
</evidence>
<accession>A0A9W7BCV0</accession>
<evidence type="ECO:0000256" key="1">
    <source>
        <dbReference type="SAM" id="MobiDB-lite"/>
    </source>
</evidence>
<feature type="compositionally biased region" description="Low complexity" evidence="1">
    <location>
        <begin position="1"/>
        <end position="16"/>
    </location>
</feature>
<feature type="region of interest" description="Disordered" evidence="1">
    <location>
        <begin position="50"/>
        <end position="135"/>
    </location>
</feature>
<feature type="compositionally biased region" description="Low complexity" evidence="1">
    <location>
        <begin position="118"/>
        <end position="127"/>
    </location>
</feature>
<feature type="region of interest" description="Disordered" evidence="1">
    <location>
        <begin position="1"/>
        <end position="25"/>
    </location>
</feature>
<dbReference type="EMBL" id="BLQM01000409">
    <property type="protein sequence ID" value="GMH88251.1"/>
    <property type="molecule type" value="Genomic_DNA"/>
</dbReference>
<dbReference type="Proteomes" id="UP001162640">
    <property type="component" value="Unassembled WGS sequence"/>
</dbReference>